<evidence type="ECO:0000313" key="5">
    <source>
        <dbReference type="Proteomes" id="UP000481087"/>
    </source>
</evidence>
<dbReference type="Pfam" id="PF02678">
    <property type="entry name" value="Pirin"/>
    <property type="match status" value="1"/>
</dbReference>
<evidence type="ECO:0000256" key="2">
    <source>
        <dbReference type="RuleBase" id="RU003457"/>
    </source>
</evidence>
<dbReference type="Proteomes" id="UP000481087">
    <property type="component" value="Unassembled WGS sequence"/>
</dbReference>
<dbReference type="InterPro" id="IPR014710">
    <property type="entry name" value="RmlC-like_jellyroll"/>
</dbReference>
<dbReference type="InterPro" id="IPR012093">
    <property type="entry name" value="Pirin"/>
</dbReference>
<evidence type="ECO:0000259" key="3">
    <source>
        <dbReference type="Pfam" id="PF02678"/>
    </source>
</evidence>
<feature type="domain" description="Pirin N-terminal" evidence="3">
    <location>
        <begin position="53"/>
        <end position="118"/>
    </location>
</feature>
<dbReference type="InterPro" id="IPR011051">
    <property type="entry name" value="RmlC_Cupin_sf"/>
</dbReference>
<evidence type="ECO:0000256" key="1">
    <source>
        <dbReference type="ARBA" id="ARBA00008416"/>
    </source>
</evidence>
<dbReference type="PANTHER" id="PTHR13903">
    <property type="entry name" value="PIRIN-RELATED"/>
    <property type="match status" value="1"/>
</dbReference>
<dbReference type="SUPFAM" id="SSF51182">
    <property type="entry name" value="RmlC-like cupins"/>
    <property type="match status" value="1"/>
</dbReference>
<dbReference type="PANTHER" id="PTHR13903:SF8">
    <property type="entry name" value="PIRIN"/>
    <property type="match status" value="1"/>
</dbReference>
<dbReference type="InterPro" id="IPR003829">
    <property type="entry name" value="Pirin_N_dom"/>
</dbReference>
<dbReference type="AlphaFoldDB" id="A0A6L8UU25"/>
<gene>
    <name evidence="4" type="ORF">GQF01_04455</name>
</gene>
<dbReference type="EMBL" id="WTUZ01000010">
    <property type="protein sequence ID" value="MZQ81377.1"/>
    <property type="molecule type" value="Genomic_DNA"/>
</dbReference>
<keyword evidence="5" id="KW-1185">Reference proteome</keyword>
<sequence length="259" mass="28819">MNIQVLGPEFQGKEAFDGGKIFAQKPLGFSGQGATTVRLGPLFYWSWGHALKEGGIGFHPHKGFEILSYGISGKGTHRDTLGTESTLESGDVQLMQTGSGMQHAENVTSGFEGFQIWLEPYLNDALNRKPIYTFFHSGEFPRISQEGISVKTIVGEGSPIQKLVTDVKMYDIEVEVGATYVHRLMPNRTFAALAFRGEKGSLWTTDDNRVSFTNKDFSIVQAEGEDEVEVNVRAEGEKLRMFIIEIPTNVEYPLYNKAR</sequence>
<protein>
    <submittedName>
        <fullName evidence="4">Pirin</fullName>
    </submittedName>
</protein>
<proteinExistence type="inferred from homology"/>
<reference evidence="4 5" key="1">
    <citation type="submission" date="2019-12" db="EMBL/GenBank/DDBJ databases">
        <title>Paenibacillus sp. nov. sp. isolated from soil.</title>
        <authorList>
            <person name="Kim J."/>
            <person name="Jeong S.E."/>
            <person name="Jung H.S."/>
            <person name="Jeon C.O."/>
        </authorList>
    </citation>
    <scope>NUCLEOTIDE SEQUENCE [LARGE SCALE GENOMIC DNA]</scope>
    <source>
        <strain evidence="4 5">5J-6</strain>
    </source>
</reference>
<comment type="caution">
    <text evidence="4">The sequence shown here is derived from an EMBL/GenBank/DDBJ whole genome shotgun (WGS) entry which is preliminary data.</text>
</comment>
<accession>A0A6L8UU25</accession>
<dbReference type="Gene3D" id="2.60.120.10">
    <property type="entry name" value="Jelly Rolls"/>
    <property type="match status" value="1"/>
</dbReference>
<organism evidence="4 5">
    <name type="scientific">Paenibacillus silvestris</name>
    <dbReference type="NCBI Taxonomy" id="2606219"/>
    <lineage>
        <taxon>Bacteria</taxon>
        <taxon>Bacillati</taxon>
        <taxon>Bacillota</taxon>
        <taxon>Bacilli</taxon>
        <taxon>Bacillales</taxon>
        <taxon>Paenibacillaceae</taxon>
        <taxon>Paenibacillus</taxon>
    </lineage>
</organism>
<evidence type="ECO:0000313" key="4">
    <source>
        <dbReference type="EMBL" id="MZQ81377.1"/>
    </source>
</evidence>
<dbReference type="RefSeq" id="WP_161405669.1">
    <property type="nucleotide sequence ID" value="NZ_WTUZ01000010.1"/>
</dbReference>
<comment type="similarity">
    <text evidence="1 2">Belongs to the pirin family.</text>
</comment>
<name>A0A6L8UU25_9BACL</name>